<protein>
    <submittedName>
        <fullName evidence="2">Diguanylate cyclase</fullName>
    </submittedName>
</protein>
<evidence type="ECO:0000313" key="3">
    <source>
        <dbReference type="Proteomes" id="UP000563898"/>
    </source>
</evidence>
<dbReference type="InterPro" id="IPR035965">
    <property type="entry name" value="PAS-like_dom_sf"/>
</dbReference>
<dbReference type="InterPro" id="IPR043128">
    <property type="entry name" value="Rev_trsase/Diguanyl_cyclase"/>
</dbReference>
<dbReference type="InterPro" id="IPR000014">
    <property type="entry name" value="PAS"/>
</dbReference>
<dbReference type="SUPFAM" id="SSF55781">
    <property type="entry name" value="GAF domain-like"/>
    <property type="match status" value="1"/>
</dbReference>
<accession>A0A846WRF8</accession>
<dbReference type="EMBL" id="JAAXPC010000009">
    <property type="protein sequence ID" value="NKY03323.1"/>
    <property type="molecule type" value="Genomic_DNA"/>
</dbReference>
<feature type="domain" description="GGDEF" evidence="1">
    <location>
        <begin position="358"/>
        <end position="495"/>
    </location>
</feature>
<dbReference type="SUPFAM" id="SSF55785">
    <property type="entry name" value="PYP-like sensor domain (PAS domain)"/>
    <property type="match status" value="1"/>
</dbReference>
<gene>
    <name evidence="2" type="ORF">HGA05_17270</name>
</gene>
<dbReference type="InterPro" id="IPR052155">
    <property type="entry name" value="Biofilm_reg_signaling"/>
</dbReference>
<name>A0A846WRF8_9ACTN</name>
<dbReference type="CDD" id="cd01949">
    <property type="entry name" value="GGDEF"/>
    <property type="match status" value="1"/>
</dbReference>
<dbReference type="Gene3D" id="3.30.450.20">
    <property type="entry name" value="PAS domain"/>
    <property type="match status" value="1"/>
</dbReference>
<dbReference type="Gene3D" id="3.30.70.270">
    <property type="match status" value="1"/>
</dbReference>
<dbReference type="SMART" id="SM00267">
    <property type="entry name" value="GGDEF"/>
    <property type="match status" value="1"/>
</dbReference>
<dbReference type="CDD" id="cd00130">
    <property type="entry name" value="PAS"/>
    <property type="match status" value="1"/>
</dbReference>
<dbReference type="Gene3D" id="3.30.450.40">
    <property type="match status" value="1"/>
</dbReference>
<evidence type="ECO:0000313" key="2">
    <source>
        <dbReference type="EMBL" id="NKY03323.1"/>
    </source>
</evidence>
<dbReference type="InterPro" id="IPR029787">
    <property type="entry name" value="Nucleotide_cyclase"/>
</dbReference>
<dbReference type="Pfam" id="PF13188">
    <property type="entry name" value="PAS_8"/>
    <property type="match status" value="1"/>
</dbReference>
<dbReference type="InterPro" id="IPR003018">
    <property type="entry name" value="GAF"/>
</dbReference>
<proteinExistence type="predicted"/>
<reference evidence="2 3" key="1">
    <citation type="submission" date="2020-04" db="EMBL/GenBank/DDBJ databases">
        <title>MicrobeNet Type strains.</title>
        <authorList>
            <person name="Nicholson A.C."/>
        </authorList>
    </citation>
    <scope>NUCLEOTIDE SEQUENCE [LARGE SCALE GENOMIC DNA]</scope>
    <source>
        <strain evidence="2 3">ATCC BAA-14</strain>
    </source>
</reference>
<dbReference type="PANTHER" id="PTHR44757:SF2">
    <property type="entry name" value="BIOFILM ARCHITECTURE MAINTENANCE PROTEIN MBAA"/>
    <property type="match status" value="1"/>
</dbReference>
<dbReference type="PROSITE" id="PS50887">
    <property type="entry name" value="GGDEF"/>
    <property type="match status" value="1"/>
</dbReference>
<dbReference type="PANTHER" id="PTHR44757">
    <property type="entry name" value="DIGUANYLATE CYCLASE DGCP"/>
    <property type="match status" value="1"/>
</dbReference>
<evidence type="ECO:0000259" key="1">
    <source>
        <dbReference type="PROSITE" id="PS50887"/>
    </source>
</evidence>
<comment type="caution">
    <text evidence="2">The sequence shown here is derived from an EMBL/GenBank/DDBJ whole genome shotgun (WGS) entry which is preliminary data.</text>
</comment>
<dbReference type="InterPro" id="IPR029016">
    <property type="entry name" value="GAF-like_dom_sf"/>
</dbReference>
<dbReference type="NCBIfam" id="TIGR00254">
    <property type="entry name" value="GGDEF"/>
    <property type="match status" value="1"/>
</dbReference>
<dbReference type="AlphaFoldDB" id="A0A846WRF8"/>
<sequence length="495" mass="53654">MDRRASMSFASLFAMMSVAQQLGEGADLDDVLQVIARGIIEVIGFDAVAVNVRRDDGDFEVRAVVGPPELENLRGERMTESVWLELLDSAERWGGVYLTREAEMADGVASIDPWRERFASGAEPVDTADTAPGFLPPAVWEPEFALLVPVYADEQLQAVISVDLPRSGMTPDPEQQALLELFGVRVGIALTRVTEAGRATDRVRLYRASFAESPLATALLDSRLRLIDVNDAFLQLTDAIPGEWDGRVLADVVAVDADELAWRFDGLEPGEGASVAEFCGLRHPRGLHWDRWVDVTARRVESITDAALFVCTIADRTQARAELNAIRYRADHDGLTGLTVREVWLDELNDRLRGQRTGVLGVLICDLDGFKEVNDTSGHVAGDAVLRSVAEAMLTAAHRRDVVCRWGGDEFAVVCTRKTLTEVNDLAAAIAVGVRGISTSASASDPVSGLGISIGIAALENPEPTVSSTTLVDVADGALYRAKVHPTQRWQATVI</sequence>
<dbReference type="Pfam" id="PF01590">
    <property type="entry name" value="GAF"/>
    <property type="match status" value="1"/>
</dbReference>
<dbReference type="InterPro" id="IPR000160">
    <property type="entry name" value="GGDEF_dom"/>
</dbReference>
<dbReference type="SUPFAM" id="SSF55073">
    <property type="entry name" value="Nucleotide cyclase"/>
    <property type="match status" value="1"/>
</dbReference>
<dbReference type="Pfam" id="PF00990">
    <property type="entry name" value="GGDEF"/>
    <property type="match status" value="1"/>
</dbReference>
<organism evidence="2 3">
    <name type="scientific">Gordonia polyisoprenivorans</name>
    <dbReference type="NCBI Taxonomy" id="84595"/>
    <lineage>
        <taxon>Bacteria</taxon>
        <taxon>Bacillati</taxon>
        <taxon>Actinomycetota</taxon>
        <taxon>Actinomycetes</taxon>
        <taxon>Mycobacteriales</taxon>
        <taxon>Gordoniaceae</taxon>
        <taxon>Gordonia</taxon>
    </lineage>
</organism>
<dbReference type="Proteomes" id="UP000563898">
    <property type="component" value="Unassembled WGS sequence"/>
</dbReference>